<dbReference type="Pfam" id="PF18911">
    <property type="entry name" value="PKD_4"/>
    <property type="match status" value="2"/>
</dbReference>
<feature type="domain" description="PKD" evidence="1">
    <location>
        <begin position="264"/>
        <end position="307"/>
    </location>
</feature>
<dbReference type="EMBL" id="JACXAD010000017">
    <property type="protein sequence ID" value="MBD2769220.1"/>
    <property type="molecule type" value="Genomic_DNA"/>
</dbReference>
<evidence type="ECO:0000313" key="2">
    <source>
        <dbReference type="EMBL" id="MBD2769220.1"/>
    </source>
</evidence>
<reference evidence="2" key="1">
    <citation type="submission" date="2020-09" db="EMBL/GenBank/DDBJ databases">
        <authorList>
            <person name="Kim M.K."/>
        </authorList>
    </citation>
    <scope>NUCLEOTIDE SEQUENCE</scope>
    <source>
        <strain evidence="2">BT664</strain>
    </source>
</reference>
<dbReference type="Gene3D" id="2.60.40.10">
    <property type="entry name" value="Immunoglobulins"/>
    <property type="match status" value="2"/>
</dbReference>
<dbReference type="InterPro" id="IPR035986">
    <property type="entry name" value="PKD_dom_sf"/>
</dbReference>
<dbReference type="Pfam" id="PF06119">
    <property type="entry name" value="NIDO"/>
    <property type="match status" value="1"/>
</dbReference>
<dbReference type="CDD" id="cd00146">
    <property type="entry name" value="PKD"/>
    <property type="match status" value="2"/>
</dbReference>
<dbReference type="SUPFAM" id="SSF49299">
    <property type="entry name" value="PKD domain"/>
    <property type="match status" value="2"/>
</dbReference>
<dbReference type="GO" id="GO:0007160">
    <property type="term" value="P:cell-matrix adhesion"/>
    <property type="evidence" value="ECO:0007669"/>
    <property type="project" value="InterPro"/>
</dbReference>
<dbReference type="InterPro" id="IPR022409">
    <property type="entry name" value="PKD/Chitinase_dom"/>
</dbReference>
<accession>A0A927BE80</accession>
<dbReference type="InterPro" id="IPR003886">
    <property type="entry name" value="NIDO_dom"/>
</dbReference>
<proteinExistence type="predicted"/>
<gene>
    <name evidence="2" type="ORF">IC235_15115</name>
</gene>
<dbReference type="AlphaFoldDB" id="A0A927BE80"/>
<name>A0A927BE80_9BACT</name>
<feature type="domain" description="PKD" evidence="1">
    <location>
        <begin position="177"/>
        <end position="210"/>
    </location>
</feature>
<dbReference type="InterPro" id="IPR000601">
    <property type="entry name" value="PKD_dom"/>
</dbReference>
<evidence type="ECO:0000313" key="3">
    <source>
        <dbReference type="Proteomes" id="UP000612233"/>
    </source>
</evidence>
<sequence length="774" mass="85140">MVAPFWADVDTRNSDSGLVYYKVEATRVTVIWDHVGYFGMQADLRNTFKLVITNGSDPLVGVGNNVGFYYGDMQWTTGSASGGKNGFGGTPATVGANTGRDDCFFFQLGRFNQPGADATNLQTGAGVDFLDNRCFFFDVSTLDRLALDFTSQQNGCTTTTAATFSPGLSNPQNCQIMSYEWSFGDGGSATESNPIHTYTRPGTYPVSLTVRYKCSACRETSISQTKSITILPNVTPALDFTYRKYVCATIFSPALSNPQNCQVTSYNWSFGDGGSSNEADPMHAYAQPGTYPVRLTVSYKCGACDATNISQTKSVTILPDVNPVKDTVLTVLTQEQEQVLQTTASTFSDVWPLAYDNKELGARNSYLNGAKGVWRNEGTYVYQVDRQASAPVKTATDGTFTAEQFNWPQAELNAIPHWIKAESKTLYSPSGYELENRDALGVYSAALYDYGGHLPSANGVNTRHAEMAFTSFEHLDGNPTGNWVFGTRPLSQYSTYPVNIGVGQSVLVEARLSELEGVTKVDVQARAFGLFFPVTNYQEDVDVVCKQAHPTKPAFSLLVLKRAPFGGVWFGNLRVRNQVNPGVEPDVDTTYAHAGRSSLRITTIKTFQQPQLQLETGKSYLLSAWVSVKNSQVQTPKLADDLGVSLTFKNAQGTLLANRSVLFEPAGPVIEGWQQVRGVFTCPDKDAKLEVTFRPGSTGTAWYDDLRLHPEKGNMKSYVYQLNDYRLRAILDEENFASFFYYDAQGNLYLTKKETEEGIKTLTENVNYLKGNGN</sequence>
<evidence type="ECO:0000259" key="1">
    <source>
        <dbReference type="PROSITE" id="PS50093"/>
    </source>
</evidence>
<protein>
    <submittedName>
        <fullName evidence="2">PKD domain-containing protein</fullName>
    </submittedName>
</protein>
<organism evidence="2 3">
    <name type="scientific">Hymenobacter montanus</name>
    <dbReference type="NCBI Taxonomy" id="2771359"/>
    <lineage>
        <taxon>Bacteria</taxon>
        <taxon>Pseudomonadati</taxon>
        <taxon>Bacteroidota</taxon>
        <taxon>Cytophagia</taxon>
        <taxon>Cytophagales</taxon>
        <taxon>Hymenobacteraceae</taxon>
        <taxon>Hymenobacter</taxon>
    </lineage>
</organism>
<dbReference type="Proteomes" id="UP000612233">
    <property type="component" value="Unassembled WGS sequence"/>
</dbReference>
<dbReference type="PROSITE" id="PS50093">
    <property type="entry name" value="PKD"/>
    <property type="match status" value="2"/>
</dbReference>
<keyword evidence="3" id="KW-1185">Reference proteome</keyword>
<dbReference type="Gene3D" id="2.60.120.260">
    <property type="entry name" value="Galactose-binding domain-like"/>
    <property type="match status" value="1"/>
</dbReference>
<dbReference type="InterPro" id="IPR013783">
    <property type="entry name" value="Ig-like_fold"/>
</dbReference>
<dbReference type="SMART" id="SM00089">
    <property type="entry name" value="PKD"/>
    <property type="match status" value="2"/>
</dbReference>
<comment type="caution">
    <text evidence="2">The sequence shown here is derived from an EMBL/GenBank/DDBJ whole genome shotgun (WGS) entry which is preliminary data.</text>
</comment>